<reference evidence="2 3" key="1">
    <citation type="journal article" date="2015" name="Nature">
        <title>rRNA introns, odd ribosomes, and small enigmatic genomes across a large radiation of phyla.</title>
        <authorList>
            <person name="Brown C.T."/>
            <person name="Hug L.A."/>
            <person name="Thomas B.C."/>
            <person name="Sharon I."/>
            <person name="Castelle C.J."/>
            <person name="Singh A."/>
            <person name="Wilkins M.J."/>
            <person name="Williams K.H."/>
            <person name="Banfield J.F."/>
        </authorList>
    </citation>
    <scope>NUCLEOTIDE SEQUENCE [LARGE SCALE GENOMIC DNA]</scope>
</reference>
<dbReference type="AlphaFoldDB" id="A0A0G0T5Q7"/>
<accession>A0A0G0T5Q7</accession>
<organism evidence="2 3">
    <name type="scientific">Candidatus Daviesbacteria bacterium GW2011_GWC2_40_12</name>
    <dbReference type="NCBI Taxonomy" id="1618431"/>
    <lineage>
        <taxon>Bacteria</taxon>
        <taxon>Candidatus Daviesiibacteriota</taxon>
    </lineage>
</organism>
<feature type="domain" description="Peptidase C39-like" evidence="1">
    <location>
        <begin position="89"/>
        <end position="206"/>
    </location>
</feature>
<dbReference type="Proteomes" id="UP000034881">
    <property type="component" value="Unassembled WGS sequence"/>
</dbReference>
<dbReference type="Gene3D" id="3.90.70.10">
    <property type="entry name" value="Cysteine proteinases"/>
    <property type="match status" value="2"/>
</dbReference>
<evidence type="ECO:0000259" key="1">
    <source>
        <dbReference type="Pfam" id="PF13529"/>
    </source>
</evidence>
<evidence type="ECO:0000313" key="2">
    <source>
        <dbReference type="EMBL" id="KKR42475.1"/>
    </source>
</evidence>
<dbReference type="InterPro" id="IPR039564">
    <property type="entry name" value="Peptidase_C39-like"/>
</dbReference>
<name>A0A0G0T5Q7_9BACT</name>
<gene>
    <name evidence="2" type="ORF">UT77_C0002G0128</name>
</gene>
<comment type="caution">
    <text evidence="2">The sequence shown here is derived from an EMBL/GenBank/DDBJ whole genome shotgun (WGS) entry which is preliminary data.</text>
</comment>
<proteinExistence type="predicted"/>
<dbReference type="EMBL" id="LBYB01000002">
    <property type="protein sequence ID" value="KKR42475.1"/>
    <property type="molecule type" value="Genomic_DNA"/>
</dbReference>
<protein>
    <recommendedName>
        <fullName evidence="1">Peptidase C39-like domain-containing protein</fullName>
    </recommendedName>
</protein>
<dbReference type="Pfam" id="PF13529">
    <property type="entry name" value="Peptidase_C39_2"/>
    <property type="match status" value="1"/>
</dbReference>
<sequence length="241" mass="27102">MGNKIFYEIPFLTQTESSNCVQASVAMLLSYYGLSLTIGQIQSKIPVRFDSQGKPYGTLLMDIAAWIKSLGFEATLDSFDCEIIDRSWKNISTNEILGKLQKLKGSNNQTVVSFDIRNIMIDSYINMLGSGVKFNISRLSEDYLRDLIKKGPFLSIVSYNYIYDAPRDKYNAETKKYEPDDIEGKTINHAVVVTGIDEEKVYINDPDETRGGQNSFLVDHFITSIAVAENKASNCILSVNR</sequence>
<evidence type="ECO:0000313" key="3">
    <source>
        <dbReference type="Proteomes" id="UP000034881"/>
    </source>
</evidence>